<feature type="signal peptide" evidence="2">
    <location>
        <begin position="1"/>
        <end position="27"/>
    </location>
</feature>
<keyword evidence="4" id="KW-1185">Reference proteome</keyword>
<name>A0A9X3X190_9BACT</name>
<accession>A0A9X3X190</accession>
<dbReference type="Proteomes" id="UP001151081">
    <property type="component" value="Unassembled WGS sequence"/>
</dbReference>
<comment type="caution">
    <text evidence="3">The sequence shown here is derived from an EMBL/GenBank/DDBJ whole genome shotgun (WGS) entry which is preliminary data.</text>
</comment>
<organism evidence="3 4">
    <name type="scientific">Polyangium jinanense</name>
    <dbReference type="NCBI Taxonomy" id="2829994"/>
    <lineage>
        <taxon>Bacteria</taxon>
        <taxon>Pseudomonadati</taxon>
        <taxon>Myxococcota</taxon>
        <taxon>Polyangia</taxon>
        <taxon>Polyangiales</taxon>
        <taxon>Polyangiaceae</taxon>
        <taxon>Polyangium</taxon>
    </lineage>
</organism>
<feature type="chain" id="PRO_5040796395" evidence="2">
    <location>
        <begin position="28"/>
        <end position="314"/>
    </location>
</feature>
<keyword evidence="2" id="KW-0732">Signal</keyword>
<evidence type="ECO:0000313" key="3">
    <source>
        <dbReference type="EMBL" id="MDC3979531.1"/>
    </source>
</evidence>
<sequence>MKKSIQLLMAAAIATSAPFLSIGDASADGGYGGYDYNPRFGQVDARFLDNGDLRFGFEQMNIRRQFARYSINADLQATYRCQDQRGNFAGEPIVLRDSWNDAKSFQASRQGRVYGEFLMPRDRFRGAGACRGSYQQPVLMRVTIVNVRLLDETHNLPYARERITCDARGAYGYDDTQYGPGKGDIQYGPGKGDIQYGPGKGDEYYGDEGQYGGADDQFDIGPGDTQYGGDVQYGPGKGDVQYGPGKGDVQYGPGKGDVQYGPGKGDVQYGPSKGDVQYGPSKGDIQYSGGDSQYAPSKGDVQYSGGKGDINKAY</sequence>
<evidence type="ECO:0000313" key="4">
    <source>
        <dbReference type="Proteomes" id="UP001151081"/>
    </source>
</evidence>
<evidence type="ECO:0000256" key="2">
    <source>
        <dbReference type="SAM" id="SignalP"/>
    </source>
</evidence>
<evidence type="ECO:0000256" key="1">
    <source>
        <dbReference type="SAM" id="MobiDB-lite"/>
    </source>
</evidence>
<dbReference type="AlphaFoldDB" id="A0A9X3X190"/>
<protein>
    <submittedName>
        <fullName evidence="3">Uncharacterized protein</fullName>
    </submittedName>
</protein>
<dbReference type="EMBL" id="JAGTJJ010000001">
    <property type="protein sequence ID" value="MDC3979531.1"/>
    <property type="molecule type" value="Genomic_DNA"/>
</dbReference>
<reference evidence="3 4" key="1">
    <citation type="submission" date="2021-04" db="EMBL/GenBank/DDBJ databases">
        <title>Genome analysis of Polyangium sp.</title>
        <authorList>
            <person name="Li Y."/>
            <person name="Wang J."/>
        </authorList>
    </citation>
    <scope>NUCLEOTIDE SEQUENCE [LARGE SCALE GENOMIC DNA]</scope>
    <source>
        <strain evidence="3 4">SDU14</strain>
    </source>
</reference>
<feature type="region of interest" description="Disordered" evidence="1">
    <location>
        <begin position="177"/>
        <end position="314"/>
    </location>
</feature>
<dbReference type="RefSeq" id="WP_272418040.1">
    <property type="nucleotide sequence ID" value="NZ_JAGTJJ010000001.1"/>
</dbReference>
<proteinExistence type="predicted"/>
<gene>
    <name evidence="3" type="ORF">KEG57_03400</name>
</gene>